<dbReference type="AlphaFoldDB" id="A0AAW1HWM0"/>
<keyword evidence="2" id="KW-1185">Reference proteome</keyword>
<reference evidence="1 2" key="1">
    <citation type="journal article" date="2024" name="BMC Genomics">
        <title>De novo assembly and annotation of Popillia japonica's genome with initial clues to its potential as an invasive pest.</title>
        <authorList>
            <person name="Cucini C."/>
            <person name="Boschi S."/>
            <person name="Funari R."/>
            <person name="Cardaioli E."/>
            <person name="Iannotti N."/>
            <person name="Marturano G."/>
            <person name="Paoli F."/>
            <person name="Bruttini M."/>
            <person name="Carapelli A."/>
            <person name="Frati F."/>
            <person name="Nardi F."/>
        </authorList>
    </citation>
    <scope>NUCLEOTIDE SEQUENCE [LARGE SCALE GENOMIC DNA]</scope>
    <source>
        <strain evidence="1">DMR45628</strain>
    </source>
</reference>
<evidence type="ECO:0000313" key="2">
    <source>
        <dbReference type="Proteomes" id="UP001458880"/>
    </source>
</evidence>
<comment type="caution">
    <text evidence="1">The sequence shown here is derived from an EMBL/GenBank/DDBJ whole genome shotgun (WGS) entry which is preliminary data.</text>
</comment>
<name>A0AAW1HWM0_POPJA</name>
<dbReference type="Proteomes" id="UP001458880">
    <property type="component" value="Unassembled WGS sequence"/>
</dbReference>
<dbReference type="EMBL" id="JASPKY010000857">
    <property type="protein sequence ID" value="KAK9680954.1"/>
    <property type="molecule type" value="Genomic_DNA"/>
</dbReference>
<proteinExistence type="predicted"/>
<accession>A0AAW1HWM0</accession>
<gene>
    <name evidence="1" type="ORF">QE152_g38700</name>
</gene>
<evidence type="ECO:0000313" key="1">
    <source>
        <dbReference type="EMBL" id="KAK9680954.1"/>
    </source>
</evidence>
<organism evidence="1 2">
    <name type="scientific">Popillia japonica</name>
    <name type="common">Japanese beetle</name>
    <dbReference type="NCBI Taxonomy" id="7064"/>
    <lineage>
        <taxon>Eukaryota</taxon>
        <taxon>Metazoa</taxon>
        <taxon>Ecdysozoa</taxon>
        <taxon>Arthropoda</taxon>
        <taxon>Hexapoda</taxon>
        <taxon>Insecta</taxon>
        <taxon>Pterygota</taxon>
        <taxon>Neoptera</taxon>
        <taxon>Endopterygota</taxon>
        <taxon>Coleoptera</taxon>
        <taxon>Polyphaga</taxon>
        <taxon>Scarabaeiformia</taxon>
        <taxon>Scarabaeidae</taxon>
        <taxon>Rutelinae</taxon>
        <taxon>Popillia</taxon>
    </lineage>
</organism>
<sequence>MIATIRRAEEYKNVAGCKSKHLESHENGKIVTQFAEENNLKVSSISFDHRDIHKETSIPPDRKTKNQNDNLILIGNRQYRDVKDIQNFRGTDVNSDHFLVTGRAY</sequence>
<protein>
    <submittedName>
        <fullName evidence="1">Uncharacterized protein</fullName>
    </submittedName>
</protein>